<dbReference type="InterPro" id="IPR000160">
    <property type="entry name" value="GGDEF_dom"/>
</dbReference>
<dbReference type="EMBL" id="ASAD01000015">
    <property type="protein sequence ID" value="EON91374.1"/>
    <property type="molecule type" value="Genomic_DNA"/>
</dbReference>
<comment type="cofactor">
    <cofactor evidence="1">
        <name>Mg(2+)</name>
        <dbReference type="ChEBI" id="CHEBI:18420"/>
    </cofactor>
</comment>
<comment type="catalytic activity">
    <reaction evidence="8">
        <text>2 GTP = 3',3'-c-di-GMP + 2 diphosphate</text>
        <dbReference type="Rhea" id="RHEA:24898"/>
        <dbReference type="ChEBI" id="CHEBI:33019"/>
        <dbReference type="ChEBI" id="CHEBI:37565"/>
        <dbReference type="ChEBI" id="CHEBI:58805"/>
        <dbReference type="EC" id="2.7.7.65"/>
    </reaction>
</comment>
<dbReference type="Gene3D" id="3.30.70.270">
    <property type="match status" value="1"/>
</dbReference>
<dbReference type="NCBIfam" id="TIGR00254">
    <property type="entry name" value="GGDEF"/>
    <property type="match status" value="1"/>
</dbReference>
<dbReference type="GO" id="GO:0005886">
    <property type="term" value="C:plasma membrane"/>
    <property type="evidence" value="ECO:0007669"/>
    <property type="project" value="UniProtKB-SubCell"/>
</dbReference>
<keyword evidence="7 10" id="KW-0472">Membrane</keyword>
<keyword evidence="6 10" id="KW-1133">Transmembrane helix</keyword>
<dbReference type="SUPFAM" id="SSF55073">
    <property type="entry name" value="Nucleotide cyclase"/>
    <property type="match status" value="1"/>
</dbReference>
<dbReference type="Pfam" id="PF05231">
    <property type="entry name" value="MASE1"/>
    <property type="match status" value="1"/>
</dbReference>
<keyword evidence="5 10" id="KW-0812">Transmembrane</keyword>
<dbReference type="HOGENOM" id="CLU_000445_11_1_6"/>
<comment type="caution">
    <text evidence="12">The sequence shown here is derived from an EMBL/GenBank/DDBJ whole genome shotgun (WGS) entry which is preliminary data.</text>
</comment>
<dbReference type="InterPro" id="IPR043128">
    <property type="entry name" value="Rev_trsase/Diguanyl_cyclase"/>
</dbReference>
<dbReference type="CDD" id="cd01949">
    <property type="entry name" value="GGDEF"/>
    <property type="match status" value="1"/>
</dbReference>
<evidence type="ECO:0000256" key="1">
    <source>
        <dbReference type="ARBA" id="ARBA00001946"/>
    </source>
</evidence>
<keyword evidence="4" id="KW-1003">Cell membrane</keyword>
<dbReference type="eggNOG" id="COG3706">
    <property type="taxonomic scope" value="Bacteria"/>
</dbReference>
<feature type="transmembrane region" description="Helical" evidence="10">
    <location>
        <begin position="95"/>
        <end position="113"/>
    </location>
</feature>
<evidence type="ECO:0000259" key="11">
    <source>
        <dbReference type="PROSITE" id="PS50887"/>
    </source>
</evidence>
<evidence type="ECO:0000256" key="5">
    <source>
        <dbReference type="ARBA" id="ARBA00022692"/>
    </source>
</evidence>
<dbReference type="InterPro" id="IPR029787">
    <property type="entry name" value="Nucleotide_cyclase"/>
</dbReference>
<dbReference type="STRING" id="1318628.MARLIPOL_13049"/>
<feature type="domain" description="GGDEF" evidence="11">
    <location>
        <begin position="231"/>
        <end position="363"/>
    </location>
</feature>
<evidence type="ECO:0000256" key="7">
    <source>
        <dbReference type="ARBA" id="ARBA00023136"/>
    </source>
</evidence>
<sequence>DSSFLAMWRLWWFGDALGLMILTPLLVTFCHAIKYRLVSVRASKLAELTLLWTGMILTGSNALIDSNINELHFHLTPMLLLPFVVWAATRFNTAIAASTTAIIAWMATGYLVSGIHPYAITLPQFAVWQTQEYLAIVSVISIGLSALMHELRDQRHRLESATETLRYQNEQLEEKVRERTQSLERANAELTSLNSQLKELASTDHLTGIANRRQFHEAGERELHRLKHDQGKAVLIALDLDYFKSINDQYGHEAGDNVLRQTLPPVKNNIRPSDLFARVGGEEFLIFLTDVEEATAVRIAERIREHIAATDMEVPSGTIRITASLGVAKWDQTCDLKTLINRADIALYQAKREGRNCTRTYTTETEDGDQMAPGPV</sequence>
<proteinExistence type="predicted"/>
<name>R8AYG9_9GAMM</name>
<evidence type="ECO:0000313" key="13">
    <source>
        <dbReference type="Proteomes" id="UP000016540"/>
    </source>
</evidence>
<evidence type="ECO:0000256" key="4">
    <source>
        <dbReference type="ARBA" id="ARBA00022475"/>
    </source>
</evidence>
<dbReference type="FunFam" id="3.30.70.270:FF:000001">
    <property type="entry name" value="Diguanylate cyclase domain protein"/>
    <property type="match status" value="1"/>
</dbReference>
<dbReference type="RefSeq" id="WP_012138711.1">
    <property type="nucleotide sequence ID" value="NZ_KE007326.1"/>
</dbReference>
<dbReference type="PROSITE" id="PS50887">
    <property type="entry name" value="GGDEF"/>
    <property type="match status" value="1"/>
</dbReference>
<dbReference type="InterPro" id="IPR050469">
    <property type="entry name" value="Diguanylate_Cyclase"/>
</dbReference>
<evidence type="ECO:0000256" key="2">
    <source>
        <dbReference type="ARBA" id="ARBA00004651"/>
    </source>
</evidence>
<feature type="transmembrane region" description="Helical" evidence="10">
    <location>
        <begin position="133"/>
        <end position="151"/>
    </location>
</feature>
<dbReference type="PATRIC" id="fig|1318628.3.peg.2606"/>
<comment type="subcellular location">
    <subcellularLocation>
        <location evidence="2">Cell membrane</location>
        <topology evidence="2">Multi-pass membrane protein</topology>
    </subcellularLocation>
</comment>
<dbReference type="Proteomes" id="UP000016540">
    <property type="component" value="Unassembled WGS sequence"/>
</dbReference>
<dbReference type="GO" id="GO:0052621">
    <property type="term" value="F:diguanylate cyclase activity"/>
    <property type="evidence" value="ECO:0007669"/>
    <property type="project" value="UniProtKB-EC"/>
</dbReference>
<feature type="non-terminal residue" evidence="12">
    <location>
        <position position="1"/>
    </location>
</feature>
<accession>R8AYG9</accession>
<evidence type="ECO:0000256" key="3">
    <source>
        <dbReference type="ARBA" id="ARBA00012528"/>
    </source>
</evidence>
<dbReference type="InterPro" id="IPR007895">
    <property type="entry name" value="MASE1"/>
</dbReference>
<protein>
    <recommendedName>
        <fullName evidence="3">diguanylate cyclase</fullName>
        <ecNumber evidence="3">2.7.7.65</ecNumber>
    </recommendedName>
</protein>
<feature type="transmembrane region" description="Helical" evidence="10">
    <location>
        <begin position="12"/>
        <end position="33"/>
    </location>
</feature>
<organism evidence="12 13">
    <name type="scientific">Marinobacter lipolyticus SM19</name>
    <dbReference type="NCBI Taxonomy" id="1318628"/>
    <lineage>
        <taxon>Bacteria</taxon>
        <taxon>Pseudomonadati</taxon>
        <taxon>Pseudomonadota</taxon>
        <taxon>Gammaproteobacteria</taxon>
        <taxon>Pseudomonadales</taxon>
        <taxon>Marinobacteraceae</taxon>
        <taxon>Marinobacter</taxon>
    </lineage>
</organism>
<evidence type="ECO:0000256" key="6">
    <source>
        <dbReference type="ARBA" id="ARBA00022989"/>
    </source>
</evidence>
<dbReference type="PANTHER" id="PTHR45138">
    <property type="entry name" value="REGULATORY COMPONENTS OF SENSORY TRANSDUCTION SYSTEM"/>
    <property type="match status" value="1"/>
</dbReference>
<evidence type="ECO:0000256" key="9">
    <source>
        <dbReference type="SAM" id="Coils"/>
    </source>
</evidence>
<dbReference type="SMART" id="SM00267">
    <property type="entry name" value="GGDEF"/>
    <property type="match status" value="1"/>
</dbReference>
<reference evidence="12 13" key="1">
    <citation type="journal article" date="2013" name="Genome Announc.">
        <title>Draft Genome Sequence of the Moderately Halophilic Bacterium Marinobacter lipolyticus Strain SM19.</title>
        <authorList>
            <person name="Papke R.T."/>
            <person name="de la Haba R.R."/>
            <person name="Infante-Dominguez C."/>
            <person name="Perez D."/>
            <person name="Sanchez-Porro C."/>
            <person name="Lapierre P."/>
            <person name="Ventosa A."/>
        </authorList>
    </citation>
    <scope>NUCLEOTIDE SEQUENCE [LARGE SCALE GENOMIC DNA]</scope>
    <source>
        <strain evidence="12 13">SM19</strain>
    </source>
</reference>
<gene>
    <name evidence="12" type="ORF">MARLIPOL_13049</name>
</gene>
<keyword evidence="13" id="KW-1185">Reference proteome</keyword>
<dbReference type="PANTHER" id="PTHR45138:SF9">
    <property type="entry name" value="DIGUANYLATE CYCLASE DGCM-RELATED"/>
    <property type="match status" value="1"/>
</dbReference>
<dbReference type="EC" id="2.7.7.65" evidence="3"/>
<dbReference type="Pfam" id="PF00990">
    <property type="entry name" value="GGDEF"/>
    <property type="match status" value="1"/>
</dbReference>
<evidence type="ECO:0000256" key="8">
    <source>
        <dbReference type="ARBA" id="ARBA00034247"/>
    </source>
</evidence>
<evidence type="ECO:0000313" key="12">
    <source>
        <dbReference type="EMBL" id="EON91374.1"/>
    </source>
</evidence>
<keyword evidence="9" id="KW-0175">Coiled coil</keyword>
<evidence type="ECO:0000256" key="10">
    <source>
        <dbReference type="SAM" id="Phobius"/>
    </source>
</evidence>
<dbReference type="AlphaFoldDB" id="R8AYG9"/>
<feature type="coiled-coil region" evidence="9">
    <location>
        <begin position="144"/>
        <end position="203"/>
    </location>
</feature>